<sequence length="325" mass="35067">MILGLVAAVIAVVGVVVFGNDYRYRLESPAIPVAGGTLEGVLTLPPNGPPRGLVVIVHGDGPVDATHDGLYLPWFEAAADAGFATVSWNKAGVGGSRGNWLHQSMTDRAAEVSAVIDWAQKQTGAEKVVLWGVSQAGWVLPAVAVARDDIDGIVAVSPAINWLRQGRFNLLAELDHEHAGPDERAQAIAVSDQTRALLTQDANYATYREKTTDPEPMDADRWDFVKRNHTADATQDLTALAATKVPVLLLLGEQDRNVDIAETATTYQRLLGAGVTTRRFDAMHSMAKPAVENSELLGFFTAVFWPRALFADGVLAVHRDFLRAR</sequence>
<dbReference type="GO" id="GO:0052689">
    <property type="term" value="F:carboxylic ester hydrolase activity"/>
    <property type="evidence" value="ECO:0007669"/>
    <property type="project" value="TreeGrafter"/>
</dbReference>
<evidence type="ECO:0000313" key="2">
    <source>
        <dbReference type="EMBL" id="TDD52692.1"/>
    </source>
</evidence>
<dbReference type="Proteomes" id="UP000295124">
    <property type="component" value="Unassembled WGS sequence"/>
</dbReference>
<dbReference type="Pfam" id="PF12146">
    <property type="entry name" value="Hydrolase_4"/>
    <property type="match status" value="1"/>
</dbReference>
<dbReference type="InterPro" id="IPR053145">
    <property type="entry name" value="AB_hydrolase_Est10"/>
</dbReference>
<evidence type="ECO:0000259" key="1">
    <source>
        <dbReference type="Pfam" id="PF12146"/>
    </source>
</evidence>
<comment type="caution">
    <text evidence="2">The sequence shown here is derived from an EMBL/GenBank/DDBJ whole genome shotgun (WGS) entry which is preliminary data.</text>
</comment>
<gene>
    <name evidence="2" type="ORF">E1263_28720</name>
</gene>
<evidence type="ECO:0000313" key="3">
    <source>
        <dbReference type="Proteomes" id="UP000295124"/>
    </source>
</evidence>
<dbReference type="OrthoDB" id="9765647at2"/>
<dbReference type="InterPro" id="IPR029058">
    <property type="entry name" value="AB_hydrolase_fold"/>
</dbReference>
<organism evidence="2 3">
    <name type="scientific">Kribbella antibiotica</name>
    <dbReference type="NCBI Taxonomy" id="190195"/>
    <lineage>
        <taxon>Bacteria</taxon>
        <taxon>Bacillati</taxon>
        <taxon>Actinomycetota</taxon>
        <taxon>Actinomycetes</taxon>
        <taxon>Propionibacteriales</taxon>
        <taxon>Kribbellaceae</taxon>
        <taxon>Kribbella</taxon>
    </lineage>
</organism>
<protein>
    <submittedName>
        <fullName evidence="2">Alpha/beta fold hydrolase</fullName>
    </submittedName>
</protein>
<accession>A0A4R4Z920</accession>
<dbReference type="PANTHER" id="PTHR43265">
    <property type="entry name" value="ESTERASE ESTD"/>
    <property type="match status" value="1"/>
</dbReference>
<dbReference type="AlphaFoldDB" id="A0A4R4Z920"/>
<keyword evidence="3" id="KW-1185">Reference proteome</keyword>
<feature type="domain" description="Serine aminopeptidase S33" evidence="1">
    <location>
        <begin position="49"/>
        <end position="281"/>
    </location>
</feature>
<proteinExistence type="predicted"/>
<dbReference type="Gene3D" id="3.40.50.1820">
    <property type="entry name" value="alpha/beta hydrolase"/>
    <property type="match status" value="1"/>
</dbReference>
<dbReference type="PANTHER" id="PTHR43265:SF1">
    <property type="entry name" value="ESTERASE ESTD"/>
    <property type="match status" value="1"/>
</dbReference>
<dbReference type="InterPro" id="IPR022742">
    <property type="entry name" value="Hydrolase_4"/>
</dbReference>
<dbReference type="EMBL" id="SMKX01000105">
    <property type="protein sequence ID" value="TDD52692.1"/>
    <property type="molecule type" value="Genomic_DNA"/>
</dbReference>
<name>A0A4R4Z920_9ACTN</name>
<keyword evidence="2" id="KW-0378">Hydrolase</keyword>
<dbReference type="SUPFAM" id="SSF53474">
    <property type="entry name" value="alpha/beta-Hydrolases"/>
    <property type="match status" value="1"/>
</dbReference>
<reference evidence="2 3" key="1">
    <citation type="submission" date="2019-03" db="EMBL/GenBank/DDBJ databases">
        <title>Draft genome sequences of novel Actinobacteria.</title>
        <authorList>
            <person name="Sahin N."/>
            <person name="Ay H."/>
            <person name="Saygin H."/>
        </authorList>
    </citation>
    <scope>NUCLEOTIDE SEQUENCE [LARGE SCALE GENOMIC DNA]</scope>
    <source>
        <strain evidence="2 3">JCM 13523</strain>
    </source>
</reference>